<sequence length="52" mass="6131">MKKEPDKRISFPCQWQTYQYGTQSPQRYLPLWALLSPHFLYNSNIIPMGGSL</sequence>
<dbReference type="EMBL" id="JAKNJB010000010">
    <property type="protein sequence ID" value="MCG4526883.1"/>
    <property type="molecule type" value="Genomic_DNA"/>
</dbReference>
<organism evidence="1 2">
    <name type="scientific">Intestinimonas massiliensis</name>
    <name type="common">ex Afouda et al. 2020</name>
    <dbReference type="NCBI Taxonomy" id="1673721"/>
    <lineage>
        <taxon>Bacteria</taxon>
        <taxon>Bacillati</taxon>
        <taxon>Bacillota</taxon>
        <taxon>Clostridia</taxon>
        <taxon>Eubacteriales</taxon>
        <taxon>Intestinimonas</taxon>
    </lineage>
</organism>
<comment type="caution">
    <text evidence="1">The sequence shown here is derived from an EMBL/GenBank/DDBJ whole genome shotgun (WGS) entry which is preliminary data.</text>
</comment>
<protein>
    <submittedName>
        <fullName evidence="1">Uncharacterized protein</fullName>
    </submittedName>
</protein>
<accession>A0ABS9M7Y9</accession>
<evidence type="ECO:0000313" key="1">
    <source>
        <dbReference type="EMBL" id="MCG4526883.1"/>
    </source>
</evidence>
<gene>
    <name evidence="1" type="ORF">L0P79_07300</name>
</gene>
<dbReference type="Proteomes" id="UP001200313">
    <property type="component" value="Unassembled WGS sequence"/>
</dbReference>
<evidence type="ECO:0000313" key="2">
    <source>
        <dbReference type="Proteomes" id="UP001200313"/>
    </source>
</evidence>
<dbReference type="RefSeq" id="WP_238073758.1">
    <property type="nucleotide sequence ID" value="NZ_JAKNJB010000010.1"/>
</dbReference>
<reference evidence="1 2" key="1">
    <citation type="submission" date="2022-01" db="EMBL/GenBank/DDBJ databases">
        <title>Collection of gut derived symbiotic bacterial strains cultured from healthy donors.</title>
        <authorList>
            <person name="Lin H."/>
            <person name="Kohout C."/>
            <person name="Waligurski E."/>
            <person name="Pamer E.G."/>
        </authorList>
    </citation>
    <scope>NUCLEOTIDE SEQUENCE [LARGE SCALE GENOMIC DNA]</scope>
    <source>
        <strain evidence="1 2">DFI.3.7</strain>
    </source>
</reference>
<proteinExistence type="predicted"/>
<name>A0ABS9M7Y9_9FIRM</name>
<keyword evidence="2" id="KW-1185">Reference proteome</keyword>